<dbReference type="PANTHER" id="PTHR46880:SF5">
    <property type="entry name" value="DUF4371 DOMAIN-CONTAINING PROTEIN"/>
    <property type="match status" value="1"/>
</dbReference>
<organism evidence="2 3">
    <name type="scientific">Mytilus galloprovincialis</name>
    <name type="common">Mediterranean mussel</name>
    <dbReference type="NCBI Taxonomy" id="29158"/>
    <lineage>
        <taxon>Eukaryota</taxon>
        <taxon>Metazoa</taxon>
        <taxon>Spiralia</taxon>
        <taxon>Lophotrochozoa</taxon>
        <taxon>Mollusca</taxon>
        <taxon>Bivalvia</taxon>
        <taxon>Autobranchia</taxon>
        <taxon>Pteriomorphia</taxon>
        <taxon>Mytilida</taxon>
        <taxon>Mytiloidea</taxon>
        <taxon>Mytilidae</taxon>
        <taxon>Mytilinae</taxon>
        <taxon>Mytilus</taxon>
    </lineage>
</organism>
<reference evidence="2" key="1">
    <citation type="submission" date="2018-11" db="EMBL/GenBank/DDBJ databases">
        <authorList>
            <person name="Alioto T."/>
            <person name="Alioto T."/>
        </authorList>
    </citation>
    <scope>NUCLEOTIDE SEQUENCE</scope>
</reference>
<gene>
    <name evidence="2" type="ORF">MGAL_10B050489</name>
</gene>
<evidence type="ECO:0000259" key="1">
    <source>
        <dbReference type="Pfam" id="PF05699"/>
    </source>
</evidence>
<evidence type="ECO:0000313" key="3">
    <source>
        <dbReference type="Proteomes" id="UP000596742"/>
    </source>
</evidence>
<accession>A0A8B6EN36</accession>
<comment type="caution">
    <text evidence="2">The sequence shown here is derived from an EMBL/GenBank/DDBJ whole genome shotgun (WGS) entry which is preliminary data.</text>
</comment>
<sequence length="326" mass="37082">MTKDKLKQLIEEDKPIESLRNDIDSFTNMCAEINLTKKDSDELTSLFKKYVDALIKNIDRRFEDCGEVLSSFAIFDPTLLPKTDETGFKEYGEDSIKVLGEHFYQDDEEEKKNQKAEKLLTEWQGLKYQINDNLKKIMPQDVKDGKSKITATEWLLNQLVRNKSFCNFYPSIVFIAEVALALPVSNAWPERGASALKNVKTKQRNRLTSHMLDSILHVCINGPPVESLEGEALIKRAVTTWTGAKNRRRLPANRAPTSKVQENTMTCKAPVLEDASVQTETPTEIVTIETEVRQTLNEVRNAMKILELDEMDNLSEDDCSSSDDLD</sequence>
<keyword evidence="3" id="KW-1185">Reference proteome</keyword>
<name>A0A8B6EN36_MYTGA</name>
<dbReference type="GO" id="GO:0046983">
    <property type="term" value="F:protein dimerization activity"/>
    <property type="evidence" value="ECO:0007669"/>
    <property type="project" value="InterPro"/>
</dbReference>
<dbReference type="EMBL" id="UYJE01005395">
    <property type="protein sequence ID" value="VDI37057.1"/>
    <property type="molecule type" value="Genomic_DNA"/>
</dbReference>
<dbReference type="InterPro" id="IPR008906">
    <property type="entry name" value="HATC_C_dom"/>
</dbReference>
<dbReference type="OrthoDB" id="6158762at2759"/>
<dbReference type="InterPro" id="IPR012337">
    <property type="entry name" value="RNaseH-like_sf"/>
</dbReference>
<evidence type="ECO:0000313" key="2">
    <source>
        <dbReference type="EMBL" id="VDI37057.1"/>
    </source>
</evidence>
<dbReference type="AlphaFoldDB" id="A0A8B6EN36"/>
<dbReference type="Proteomes" id="UP000596742">
    <property type="component" value="Unassembled WGS sequence"/>
</dbReference>
<protein>
    <recommendedName>
        <fullName evidence="1">HAT C-terminal dimerisation domain-containing protein</fullName>
    </recommendedName>
</protein>
<proteinExistence type="predicted"/>
<feature type="domain" description="HAT C-terminal dimerisation" evidence="1">
    <location>
        <begin position="164"/>
        <end position="216"/>
    </location>
</feature>
<dbReference type="Pfam" id="PF05699">
    <property type="entry name" value="Dimer_Tnp_hAT"/>
    <property type="match status" value="1"/>
</dbReference>
<dbReference type="SUPFAM" id="SSF53098">
    <property type="entry name" value="Ribonuclease H-like"/>
    <property type="match status" value="1"/>
</dbReference>
<dbReference type="PANTHER" id="PTHR46880">
    <property type="entry name" value="RAS-ASSOCIATING DOMAIN-CONTAINING PROTEIN"/>
    <property type="match status" value="1"/>
</dbReference>